<comment type="caution">
    <text evidence="2">The sequence shown here is derived from an EMBL/GenBank/DDBJ whole genome shotgun (WGS) entry which is preliminary data.</text>
</comment>
<accession>A0A6L5YE60</accession>
<keyword evidence="1" id="KW-0732">Signal</keyword>
<gene>
    <name evidence="2" type="ORF">FYJ74_11250</name>
</gene>
<dbReference type="Proteomes" id="UP000473699">
    <property type="component" value="Unassembled WGS sequence"/>
</dbReference>
<dbReference type="AlphaFoldDB" id="A0A6L5YE60"/>
<dbReference type="Gene3D" id="3.40.190.10">
    <property type="entry name" value="Periplasmic binding protein-like II"/>
    <property type="match status" value="1"/>
</dbReference>
<feature type="signal peptide" evidence="1">
    <location>
        <begin position="1"/>
        <end position="19"/>
    </location>
</feature>
<dbReference type="EMBL" id="VUNH01000014">
    <property type="protein sequence ID" value="MST56596.1"/>
    <property type="molecule type" value="Genomic_DNA"/>
</dbReference>
<dbReference type="RefSeq" id="WP_154529668.1">
    <property type="nucleotide sequence ID" value="NZ_VUNH01000014.1"/>
</dbReference>
<organism evidence="2 3">
    <name type="scientific">Pyramidobacter porci</name>
    <dbReference type="NCBI Taxonomy" id="2605789"/>
    <lineage>
        <taxon>Bacteria</taxon>
        <taxon>Thermotogati</taxon>
        <taxon>Synergistota</taxon>
        <taxon>Synergistia</taxon>
        <taxon>Synergistales</taxon>
        <taxon>Dethiosulfovibrionaceae</taxon>
        <taxon>Pyramidobacter</taxon>
    </lineage>
</organism>
<feature type="chain" id="PRO_5026918893" evidence="1">
    <location>
        <begin position="20"/>
        <end position="227"/>
    </location>
</feature>
<sequence length="227" mass="24358">MKKYVCLCLLWLASAAPLAAVPAPLERLRVAFAPGAGNLSVLAAAPESLWRDHLGLPVEKVFCAGEEEQLTALAEGRVHIVASIRASKVLAAAARGQALRIVTVACRPRPELAGHAAEDDELVSVTTGQFIMDHNDAVRAFMDAQADAAEWLERDGGAAALLARAADLDAAQGEELRRGRSFSPQLTDKDFDALTRTQARQRALGLAGPQALRSLIYYRQLRLLTPS</sequence>
<keyword evidence="3" id="KW-1185">Reference proteome</keyword>
<name>A0A6L5YE60_9BACT</name>
<evidence type="ECO:0000313" key="2">
    <source>
        <dbReference type="EMBL" id="MST56596.1"/>
    </source>
</evidence>
<proteinExistence type="predicted"/>
<evidence type="ECO:0000313" key="3">
    <source>
        <dbReference type="Proteomes" id="UP000473699"/>
    </source>
</evidence>
<protein>
    <submittedName>
        <fullName evidence="2">Uncharacterized protein</fullName>
    </submittedName>
</protein>
<evidence type="ECO:0000256" key="1">
    <source>
        <dbReference type="SAM" id="SignalP"/>
    </source>
</evidence>
<reference evidence="2 3" key="1">
    <citation type="submission" date="2019-08" db="EMBL/GenBank/DDBJ databases">
        <title>In-depth cultivation of the pig gut microbiome towards novel bacterial diversity and tailored functional studies.</title>
        <authorList>
            <person name="Wylensek D."/>
            <person name="Hitch T.C.A."/>
            <person name="Clavel T."/>
        </authorList>
    </citation>
    <scope>NUCLEOTIDE SEQUENCE [LARGE SCALE GENOMIC DNA]</scope>
    <source>
        <strain evidence="2 3">SM-530-WT-4B</strain>
    </source>
</reference>